<dbReference type="AlphaFoldDB" id="A0A939BNW1"/>
<gene>
    <name evidence="1" type="ORF">JOC47_000998</name>
</gene>
<name>A0A939BNW1_9FIRM</name>
<protein>
    <submittedName>
        <fullName evidence="1">Uncharacterized protein</fullName>
    </submittedName>
</protein>
<evidence type="ECO:0000313" key="2">
    <source>
        <dbReference type="Proteomes" id="UP000774000"/>
    </source>
</evidence>
<evidence type="ECO:0000313" key="1">
    <source>
        <dbReference type="EMBL" id="MBM7556162.1"/>
    </source>
</evidence>
<reference evidence="1" key="1">
    <citation type="submission" date="2021-01" db="EMBL/GenBank/DDBJ databases">
        <title>Genomic Encyclopedia of Type Strains, Phase IV (KMG-IV): sequencing the most valuable type-strain genomes for metagenomic binning, comparative biology and taxonomic classification.</title>
        <authorList>
            <person name="Goeker M."/>
        </authorList>
    </citation>
    <scope>NUCLEOTIDE SEQUENCE</scope>
    <source>
        <strain evidence="1">DSM 23230</strain>
    </source>
</reference>
<proteinExistence type="predicted"/>
<organism evidence="1 2">
    <name type="scientific">Halanaerobacter jeridensis</name>
    <dbReference type="NCBI Taxonomy" id="706427"/>
    <lineage>
        <taxon>Bacteria</taxon>
        <taxon>Bacillati</taxon>
        <taxon>Bacillota</taxon>
        <taxon>Clostridia</taxon>
        <taxon>Halanaerobiales</taxon>
        <taxon>Halobacteroidaceae</taxon>
        <taxon>Halanaerobacter</taxon>
    </lineage>
</organism>
<keyword evidence="2" id="KW-1185">Reference proteome</keyword>
<sequence length="122" mass="13486">MGVQVTKLNSQKCDIDASVIKNNTNRRDVPGHLAVQVDNCQLSPEEYTLYGVNTKGGMTSGTGVQAVDTITDQNNNFFLLFNIKELRTKEQLDDRTIEIVIKTNGHELGRDTINDVSGIYLG</sequence>
<comment type="caution">
    <text evidence="1">The sequence shown here is derived from an EMBL/GenBank/DDBJ whole genome shotgun (WGS) entry which is preliminary data.</text>
</comment>
<dbReference type="Proteomes" id="UP000774000">
    <property type="component" value="Unassembled WGS sequence"/>
</dbReference>
<dbReference type="EMBL" id="JAFBDQ010000004">
    <property type="protein sequence ID" value="MBM7556162.1"/>
    <property type="molecule type" value="Genomic_DNA"/>
</dbReference>
<accession>A0A939BNW1</accession>
<dbReference type="RefSeq" id="WP_204700876.1">
    <property type="nucleotide sequence ID" value="NZ_JAFBDQ010000004.1"/>
</dbReference>